<keyword evidence="12" id="KW-0914">Notch signaling pathway</keyword>
<dbReference type="Proteomes" id="UP001159405">
    <property type="component" value="Unassembled WGS sequence"/>
</dbReference>
<dbReference type="SUPFAM" id="SSF159034">
    <property type="entry name" value="Mib/herc2 domain-like"/>
    <property type="match status" value="2"/>
</dbReference>
<feature type="domain" description="ZZ-type" evidence="19">
    <location>
        <begin position="78"/>
        <end position="130"/>
    </location>
</feature>
<dbReference type="Pfam" id="PF12796">
    <property type="entry name" value="Ank_2"/>
    <property type="match status" value="2"/>
</dbReference>
<evidence type="ECO:0000256" key="3">
    <source>
        <dbReference type="ARBA" id="ARBA00004906"/>
    </source>
</evidence>
<comment type="pathway">
    <text evidence="3">Protein modification; protein ubiquitination.</text>
</comment>
<dbReference type="Gene3D" id="3.30.60.90">
    <property type="match status" value="1"/>
</dbReference>
<dbReference type="EC" id="2.3.2.27" evidence="4"/>
<dbReference type="SMART" id="SM00291">
    <property type="entry name" value="ZnF_ZZ"/>
    <property type="match status" value="1"/>
</dbReference>
<dbReference type="EMBL" id="CALNXK010000040">
    <property type="protein sequence ID" value="CAH3124889.1"/>
    <property type="molecule type" value="Genomic_DNA"/>
</dbReference>
<evidence type="ECO:0000256" key="13">
    <source>
        <dbReference type="ARBA" id="ARBA00023043"/>
    </source>
</evidence>
<evidence type="ECO:0000259" key="19">
    <source>
        <dbReference type="PROSITE" id="PS50135"/>
    </source>
</evidence>
<feature type="compositionally biased region" description="Basic and acidic residues" evidence="16">
    <location>
        <begin position="445"/>
        <end position="459"/>
    </location>
</feature>
<dbReference type="InterPro" id="IPR043145">
    <property type="entry name" value="Znf_ZZ_sf"/>
</dbReference>
<organism evidence="21 22">
    <name type="scientific">Porites lobata</name>
    <dbReference type="NCBI Taxonomy" id="104759"/>
    <lineage>
        <taxon>Eukaryota</taxon>
        <taxon>Metazoa</taxon>
        <taxon>Cnidaria</taxon>
        <taxon>Anthozoa</taxon>
        <taxon>Hexacorallia</taxon>
        <taxon>Scleractinia</taxon>
        <taxon>Fungiina</taxon>
        <taxon>Poritidae</taxon>
        <taxon>Porites</taxon>
    </lineage>
</organism>
<dbReference type="InterPro" id="IPR013083">
    <property type="entry name" value="Znf_RING/FYVE/PHD"/>
</dbReference>
<evidence type="ECO:0000256" key="5">
    <source>
        <dbReference type="ARBA" id="ARBA00022490"/>
    </source>
</evidence>
<proteinExistence type="predicted"/>
<dbReference type="Pfam" id="PF13857">
    <property type="entry name" value="Ank_5"/>
    <property type="match status" value="1"/>
</dbReference>
<dbReference type="SMART" id="SM00184">
    <property type="entry name" value="RING"/>
    <property type="match status" value="2"/>
</dbReference>
<evidence type="ECO:0000256" key="7">
    <source>
        <dbReference type="ARBA" id="ARBA00022723"/>
    </source>
</evidence>
<feature type="repeat" description="ANK" evidence="14">
    <location>
        <begin position="544"/>
        <end position="576"/>
    </location>
</feature>
<evidence type="ECO:0000313" key="22">
    <source>
        <dbReference type="Proteomes" id="UP001159405"/>
    </source>
</evidence>
<dbReference type="InterPro" id="IPR040847">
    <property type="entry name" value="SH3_15"/>
</dbReference>
<evidence type="ECO:0000259" key="18">
    <source>
        <dbReference type="PROSITE" id="PS50089"/>
    </source>
</evidence>
<feature type="domain" description="RING-type" evidence="18">
    <location>
        <begin position="845"/>
        <end position="879"/>
    </location>
</feature>
<evidence type="ECO:0000313" key="21">
    <source>
        <dbReference type="EMBL" id="CAH3124889.1"/>
    </source>
</evidence>
<accession>A0ABN8NWE8</accession>
<dbReference type="PROSITE" id="PS51416">
    <property type="entry name" value="MIB_HERC2"/>
    <property type="match status" value="2"/>
</dbReference>
<dbReference type="PROSITE" id="PS50073">
    <property type="entry name" value="COPPER_FIST_2"/>
    <property type="match status" value="1"/>
</dbReference>
<evidence type="ECO:0000256" key="9">
    <source>
        <dbReference type="ARBA" id="ARBA00022771"/>
    </source>
</evidence>
<feature type="repeat" description="ANK" evidence="14">
    <location>
        <begin position="577"/>
        <end position="609"/>
    </location>
</feature>
<sequence>MEAGCRVVRGPDWKWGNQDGGEGHVGTVVVVGRSGSVSSPDKTVVVQWDGGTRTNYRCGYQGAFDLCLFDKGPAGVVHSNVSCNECKKQAIEGIRWECCDCVSLNLCSSCYMSDKHPLDHGFNRVEARGKPGVFVGNRLGKCKVEAKGIFAGAQVMRGPDWDWGNQDGGPQSVGQVLDVRGWELESFRSVACVKWKPTSTNVYRVGHKGKVDLKCITVGSGGSYYKTHLPKLGQNPESLIIPHSSNSVSRSTSDDPPFEVGERVRVLLGVDTLRDMQEGHGGWNDKMEEVIGLTGTVHRITERGDVRVQYPGFANRWTFHPAALTKVDELHVSDKVRVMKNLELVKKLQFGHGEWTEDMVLALGKVGQVLKIYSDGDIRVAIAGQHWTFNPAVLVKESPTAIPSGPLASPQAKHTAAHGELQGILQPSPSSTSSSKSQRQHQRRSSADERRNVPNSQREIDESLRTLMDHLRINASTDIGSMIVSEAGQGHVEKLRELLKTHPDKVDIVRSDKTALQIASHQGLTQIVELLLNLGANVNLQDAEGDTALHYAAFGNQSAAAVALLKGGADGNKLNKNKCSPLHVAVNKGYTDVVKTLLNFSCDVNAQDSYGDTVLHDAIAKDFIEIVEVLVNFRGVDLSIKNKRGFNCLHHAALKGNARAASLIAQKCPDLLNIVKEDGFSALHLASLNGHHNVVQCLVEACPGSDVNLRNGRQQTPLLLAVDKRHVTIAKLLLDNGAEVNAQDDVGDSPLHVVVMYHSLKVGGSNTPKKEVIKLLMDHGADITLQNKHEKTPVQLCRDPRLRELMVPKDTMTEDSSRENSQAQKDVSSAATSSVEVAIVTDVKCRVCGVPADARFDPCGHVIACVDCATMLKKCFLCKAVVDSFSKISQGGDDEEFQCIVCSDEPASVKFEPCGHVIACKDCAARMKKCLKCKGTITRKISSDELRELNEKMEEGPGYEEIPLRHRRQRLRGARGAREYMEETETSEEISDDEEDYPRPHMRLPGLFYQGVLGAARGVAIVADATRRGLVGAADLTRQGVASAADLTLGDLASASALALGNLTSSGVSTLVDAAATGVSSLLVDPLRSASNLIRSSFTPSVSSSDVFPESQSISASDVFPSSLPGVPTEGLVTSNPTNIWPSGHPLDFLSDSPYPMSLSSSLPFLSSEIPSYEVVPSDQAAQYSGSPQQPQWSQQLQIPPYDKPLAASYYAQPREVIEEPFPGFTSPTPAFSSSLPLFAPTFAPRPVEEPTSSLASRMSSSLPFFSSEIPSNQVVAFRSSSTIFSLTATTAVVRTVASLHTLNP</sequence>
<feature type="compositionally biased region" description="Low complexity" evidence="16">
    <location>
        <begin position="428"/>
        <end position="437"/>
    </location>
</feature>
<keyword evidence="13 14" id="KW-0040">ANK repeat</keyword>
<dbReference type="Gene3D" id="2.30.30.40">
    <property type="entry name" value="SH3 Domains"/>
    <property type="match status" value="2"/>
</dbReference>
<keyword evidence="9 15" id="KW-0863">Zinc-finger</keyword>
<dbReference type="PANTHER" id="PTHR24202">
    <property type="entry name" value="E3 UBIQUITIN-PROTEIN LIGASE MIB2"/>
    <property type="match status" value="1"/>
</dbReference>
<dbReference type="Gene3D" id="3.30.40.10">
    <property type="entry name" value="Zinc/RING finger domain, C3HC4 (zinc finger)"/>
    <property type="match status" value="2"/>
</dbReference>
<evidence type="ECO:0000256" key="1">
    <source>
        <dbReference type="ARBA" id="ARBA00000900"/>
    </source>
</evidence>
<feature type="compositionally biased region" description="Basic and acidic residues" evidence="16">
    <location>
        <begin position="808"/>
        <end position="818"/>
    </location>
</feature>
<dbReference type="InterPro" id="IPR037252">
    <property type="entry name" value="Mib_Herc2_sf"/>
</dbReference>
<feature type="region of interest" description="Disordered" evidence="16">
    <location>
        <begin position="423"/>
        <end position="459"/>
    </location>
</feature>
<dbReference type="InterPro" id="IPR002110">
    <property type="entry name" value="Ankyrin_rpt"/>
</dbReference>
<feature type="compositionally biased region" description="Acidic residues" evidence="16">
    <location>
        <begin position="982"/>
        <end position="996"/>
    </location>
</feature>
<comment type="subcellular location">
    <subcellularLocation>
        <location evidence="2">Cytoplasm</location>
    </subcellularLocation>
</comment>
<evidence type="ECO:0000256" key="14">
    <source>
        <dbReference type="PROSITE-ProRule" id="PRU00023"/>
    </source>
</evidence>
<evidence type="ECO:0000256" key="2">
    <source>
        <dbReference type="ARBA" id="ARBA00004496"/>
    </source>
</evidence>
<dbReference type="PROSITE" id="PS50089">
    <property type="entry name" value="ZF_RING_2"/>
    <property type="match status" value="2"/>
</dbReference>
<feature type="repeat" description="ANK" evidence="14">
    <location>
        <begin position="511"/>
        <end position="543"/>
    </location>
</feature>
<evidence type="ECO:0000256" key="8">
    <source>
        <dbReference type="ARBA" id="ARBA00022737"/>
    </source>
</evidence>
<dbReference type="Pfam" id="PF00569">
    <property type="entry name" value="ZZ"/>
    <property type="match status" value="1"/>
</dbReference>
<evidence type="ECO:0000256" key="16">
    <source>
        <dbReference type="SAM" id="MobiDB-lite"/>
    </source>
</evidence>
<feature type="repeat" description="ANK" evidence="14">
    <location>
        <begin position="678"/>
        <end position="700"/>
    </location>
</feature>
<keyword evidence="22" id="KW-1185">Reference proteome</keyword>
<feature type="region of interest" description="Disordered" evidence="16">
    <location>
        <begin position="808"/>
        <end position="829"/>
    </location>
</feature>
<evidence type="ECO:0000256" key="15">
    <source>
        <dbReference type="PROSITE-ProRule" id="PRU00228"/>
    </source>
</evidence>
<evidence type="ECO:0000256" key="11">
    <source>
        <dbReference type="ARBA" id="ARBA00022833"/>
    </source>
</evidence>
<dbReference type="Gene3D" id="1.25.40.20">
    <property type="entry name" value="Ankyrin repeat-containing domain"/>
    <property type="match status" value="2"/>
</dbReference>
<dbReference type="InterPro" id="IPR036770">
    <property type="entry name" value="Ankyrin_rpt-contain_sf"/>
</dbReference>
<dbReference type="PROSITE" id="PS50297">
    <property type="entry name" value="ANK_REP_REGION"/>
    <property type="match status" value="5"/>
</dbReference>
<dbReference type="SMART" id="SM00248">
    <property type="entry name" value="ANK"/>
    <property type="match status" value="8"/>
</dbReference>
<feature type="domain" description="MIB/HERC2" evidence="20">
    <location>
        <begin position="1"/>
        <end position="72"/>
    </location>
</feature>
<evidence type="ECO:0000256" key="4">
    <source>
        <dbReference type="ARBA" id="ARBA00012483"/>
    </source>
</evidence>
<keyword evidence="5" id="KW-0963">Cytoplasm</keyword>
<dbReference type="PRINTS" id="PR01415">
    <property type="entry name" value="ANKYRIN"/>
</dbReference>
<dbReference type="CDD" id="cd16726">
    <property type="entry name" value="RING-HC_MIB2_rpt1"/>
    <property type="match status" value="1"/>
</dbReference>
<evidence type="ECO:0000256" key="12">
    <source>
        <dbReference type="ARBA" id="ARBA00022976"/>
    </source>
</evidence>
<dbReference type="InterPro" id="IPR001841">
    <property type="entry name" value="Znf_RING"/>
</dbReference>
<evidence type="ECO:0000256" key="6">
    <source>
        <dbReference type="ARBA" id="ARBA00022679"/>
    </source>
</evidence>
<keyword evidence="7" id="KW-0479">Metal-binding</keyword>
<feature type="domain" description="RING-type" evidence="18">
    <location>
        <begin position="899"/>
        <end position="934"/>
    </location>
</feature>
<protein>
    <recommendedName>
        <fullName evidence="4">RING-type E3 ubiquitin transferase</fullName>
        <ecNumber evidence="4">2.3.2.27</ecNumber>
    </recommendedName>
</protein>
<dbReference type="PROSITE" id="PS01357">
    <property type="entry name" value="ZF_ZZ_1"/>
    <property type="match status" value="1"/>
</dbReference>
<feature type="domain" description="Copper-fist" evidence="17">
    <location>
        <begin position="88"/>
        <end position="132"/>
    </location>
</feature>
<dbReference type="InterPro" id="IPR010606">
    <property type="entry name" value="Mib_Herc2"/>
</dbReference>
<keyword evidence="10" id="KW-0833">Ubl conjugation pathway</keyword>
<dbReference type="SUPFAM" id="SSF57850">
    <property type="entry name" value="RING/U-box"/>
    <property type="match status" value="2"/>
</dbReference>
<feature type="repeat" description="ANK" evidence="14">
    <location>
        <begin position="713"/>
        <end position="745"/>
    </location>
</feature>
<keyword evidence="6" id="KW-0808">Transferase</keyword>
<dbReference type="PROSITE" id="PS50135">
    <property type="entry name" value="ZF_ZZ_2"/>
    <property type="match status" value="1"/>
</dbReference>
<evidence type="ECO:0000259" key="20">
    <source>
        <dbReference type="PROSITE" id="PS51416"/>
    </source>
</evidence>
<dbReference type="PROSITE" id="PS50088">
    <property type="entry name" value="ANK_REPEAT"/>
    <property type="match status" value="6"/>
</dbReference>
<dbReference type="SUPFAM" id="SSF48403">
    <property type="entry name" value="Ankyrin repeat"/>
    <property type="match status" value="1"/>
</dbReference>
<gene>
    <name evidence="21" type="ORF">PLOB_00031453</name>
</gene>
<comment type="caution">
    <text evidence="21">The sequence shown here is derived from an EMBL/GenBank/DDBJ whole genome shotgun (WGS) entry which is preliminary data.</text>
</comment>
<dbReference type="Pfam" id="PF06701">
    <property type="entry name" value="MIB_HERC2"/>
    <property type="match status" value="2"/>
</dbReference>
<dbReference type="PANTHER" id="PTHR24202:SF4">
    <property type="entry name" value="E3 UBIQUITIN-PROTEIN LIGASE MIB2-RELATED"/>
    <property type="match status" value="1"/>
</dbReference>
<feature type="region of interest" description="Disordered" evidence="16">
    <location>
        <begin position="978"/>
        <end position="997"/>
    </location>
</feature>
<evidence type="ECO:0000256" key="10">
    <source>
        <dbReference type="ARBA" id="ARBA00022786"/>
    </source>
</evidence>
<feature type="domain" description="MIB/HERC2" evidence="20">
    <location>
        <begin position="141"/>
        <end position="219"/>
    </location>
</feature>
<feature type="repeat" description="ANK" evidence="14">
    <location>
        <begin position="746"/>
        <end position="788"/>
    </location>
</feature>
<name>A0ABN8NWE8_9CNID</name>
<dbReference type="InterPro" id="IPR000433">
    <property type="entry name" value="Znf_ZZ"/>
</dbReference>
<comment type="catalytic activity">
    <reaction evidence="1">
        <text>S-ubiquitinyl-[E2 ubiquitin-conjugating enzyme]-L-cysteine + [acceptor protein]-L-lysine = [E2 ubiquitin-conjugating enzyme]-L-cysteine + N(6)-ubiquitinyl-[acceptor protein]-L-lysine.</text>
        <dbReference type="EC" id="2.3.2.27"/>
    </reaction>
</comment>
<keyword evidence="8" id="KW-0677">Repeat</keyword>
<dbReference type="Pfam" id="PF18346">
    <property type="entry name" value="SH3_15"/>
    <property type="match status" value="2"/>
</dbReference>
<keyword evidence="11" id="KW-0862">Zinc</keyword>
<evidence type="ECO:0000259" key="17">
    <source>
        <dbReference type="PROSITE" id="PS50073"/>
    </source>
</evidence>
<dbReference type="InterPro" id="IPR001083">
    <property type="entry name" value="Cu_fist_DNA-bd_dom"/>
</dbReference>
<dbReference type="Pfam" id="PF13920">
    <property type="entry name" value="zf-C3HC4_3"/>
    <property type="match status" value="2"/>
</dbReference>
<reference evidence="21 22" key="1">
    <citation type="submission" date="2022-05" db="EMBL/GenBank/DDBJ databases">
        <authorList>
            <consortium name="Genoscope - CEA"/>
            <person name="William W."/>
        </authorList>
    </citation>
    <scope>NUCLEOTIDE SEQUENCE [LARGE SCALE GENOMIC DNA]</scope>
</reference>